<dbReference type="GO" id="GO:0000149">
    <property type="term" value="F:SNARE binding"/>
    <property type="evidence" value="ECO:0007669"/>
    <property type="project" value="TreeGrafter"/>
</dbReference>
<keyword evidence="5" id="KW-0653">Protein transport</keyword>
<dbReference type="Proteomes" id="UP001162480">
    <property type="component" value="Chromosome 1"/>
</dbReference>
<evidence type="ECO:0000259" key="8">
    <source>
        <dbReference type="Pfam" id="PF00626"/>
    </source>
</evidence>
<dbReference type="GO" id="GO:0030127">
    <property type="term" value="C:COPII vesicle coat"/>
    <property type="evidence" value="ECO:0007669"/>
    <property type="project" value="InterPro"/>
</dbReference>
<feature type="compositionally biased region" description="Low complexity" evidence="7">
    <location>
        <begin position="398"/>
        <end position="409"/>
    </location>
</feature>
<evidence type="ECO:0000259" key="10">
    <source>
        <dbReference type="Pfam" id="PF04811"/>
    </source>
</evidence>
<dbReference type="InterPro" id="IPR041742">
    <property type="entry name" value="Sec24-like_trunk_dom"/>
</dbReference>
<evidence type="ECO:0000256" key="7">
    <source>
        <dbReference type="SAM" id="MobiDB-lite"/>
    </source>
</evidence>
<dbReference type="InterPro" id="IPR036465">
    <property type="entry name" value="vWFA_dom_sf"/>
</dbReference>
<feature type="compositionally biased region" description="Polar residues" evidence="7">
    <location>
        <begin position="240"/>
        <end position="255"/>
    </location>
</feature>
<feature type="compositionally biased region" description="Polar residues" evidence="7">
    <location>
        <begin position="95"/>
        <end position="109"/>
    </location>
</feature>
<dbReference type="GO" id="GO:0008270">
    <property type="term" value="F:zinc ion binding"/>
    <property type="evidence" value="ECO:0007669"/>
    <property type="project" value="InterPro"/>
</dbReference>
<dbReference type="SUPFAM" id="SSF82919">
    <property type="entry name" value="Zn-finger domain of Sec23/24"/>
    <property type="match status" value="1"/>
</dbReference>
<dbReference type="PANTHER" id="PTHR13803">
    <property type="entry name" value="SEC24-RELATED PROTEIN"/>
    <property type="match status" value="1"/>
</dbReference>
<protein>
    <submittedName>
        <fullName evidence="13">Transport Sec24C-like isoform X1</fullName>
    </submittedName>
</protein>
<feature type="domain" description="Sec23/Sec24 beta-sandwich" evidence="12">
    <location>
        <begin position="859"/>
        <end position="942"/>
    </location>
</feature>
<dbReference type="Gene3D" id="2.30.30.380">
    <property type="entry name" value="Zn-finger domain of Sec23/24"/>
    <property type="match status" value="1"/>
</dbReference>
<feature type="domain" description="Sec23/Sec24 helical" evidence="11">
    <location>
        <begin position="956"/>
        <end position="1054"/>
    </location>
</feature>
<reference evidence="13" key="1">
    <citation type="submission" date="2023-08" db="EMBL/GenBank/DDBJ databases">
        <authorList>
            <person name="Alioto T."/>
            <person name="Alioto T."/>
            <person name="Gomez Garrido J."/>
        </authorList>
    </citation>
    <scope>NUCLEOTIDE SEQUENCE</scope>
</reference>
<evidence type="ECO:0000256" key="2">
    <source>
        <dbReference type="ARBA" id="ARBA00004397"/>
    </source>
</evidence>
<keyword evidence="6" id="KW-0968">Cytoplasmic vesicle</keyword>
<evidence type="ECO:0000313" key="13">
    <source>
        <dbReference type="EMBL" id="CAI9716397.1"/>
    </source>
</evidence>
<evidence type="ECO:0000259" key="11">
    <source>
        <dbReference type="Pfam" id="PF04815"/>
    </source>
</evidence>
<dbReference type="SUPFAM" id="SSF53300">
    <property type="entry name" value="vWA-like"/>
    <property type="match status" value="1"/>
</dbReference>
<feature type="compositionally biased region" description="Polar residues" evidence="7">
    <location>
        <begin position="222"/>
        <end position="231"/>
    </location>
</feature>
<dbReference type="InterPro" id="IPR050550">
    <property type="entry name" value="SEC23_SEC24_subfamily"/>
</dbReference>
<dbReference type="Gene3D" id="2.60.40.1670">
    <property type="entry name" value="beta-sandwich domain of Sec23/24"/>
    <property type="match status" value="1"/>
</dbReference>
<evidence type="ECO:0000256" key="1">
    <source>
        <dbReference type="ARBA" id="ARBA00004299"/>
    </source>
</evidence>
<proteinExistence type="inferred from homology"/>
<dbReference type="InterPro" id="IPR029006">
    <property type="entry name" value="ADF-H/Gelsolin-like_dom_sf"/>
</dbReference>
<dbReference type="SUPFAM" id="SSF81811">
    <property type="entry name" value="Helical domain of Sec23/24"/>
    <property type="match status" value="1"/>
</dbReference>
<feature type="region of interest" description="Disordered" evidence="7">
    <location>
        <begin position="70"/>
        <end position="178"/>
    </location>
</feature>
<dbReference type="GO" id="GO:0070971">
    <property type="term" value="C:endoplasmic reticulum exit site"/>
    <property type="evidence" value="ECO:0007669"/>
    <property type="project" value="TreeGrafter"/>
</dbReference>
<sequence length="1211" mass="132832">MARDFSLPYDVFIPSRFYSPTMNPQYHSGFGPGVTPHGGGIQVSAAPPSRPHLPGQNMYNGPNMVQRPPGIRGPTGFPPMKQGMGPPGQYEMSGHAQNGPQTDNANFRNYPTDGPRMVSVPSNNNQPHMGFSGPPGSSSQQMPPPPPPTTGNLHQPSMMQQFPNRPTGAPPNQVPGTMPVQMQNQYREAPPMSQITPQMAGMSINQDGRYPQTGNLPPPPTNMSVPQQTNVGPPIPSNVGPPQQSNIGPPQQTSYCPPPSSIIGPNQQINAGPSPPSSIGPPFPSSVGPPGPPLQSSVGPPPTSNVGSRPVGQVPMDSYAPNSGPNMGSQSNYMPPSQGYGSAPPSMNAPVHSGILGQVPPQPHMMGQGPPPSSSAASSTYGVAPPQSIGPPPQFNAPPSSGPYTGSSSQMPSGGYHTGSHSGMQPQQPRRLDPDQMPSPIQVIEDDRRNKSGIFTTNVRGQVPPLITTNFVTQDQGNSNPRFIRSTMYNVPCTADMLKNSHIPFALTITPFAKLHKEEHVPPLVDLGDLGPVRCKRCKSYMSPHMQFIDGGRRFQCVFCNAATEVPSEYFAHLDHTGRRVDCYDRAELCLGSYEFVATKDYCKNGKPPNCPAFIFCIDVSYNSVRNGLVHLICSRLKKEILVNLPRETGAAESEIRVGFLTYAKEIHFYNVKGSLAQPQMLVVSDIEDVFMPLLDGFLVKLSECETVIDSLLSQIPQMFGESRETEVILGPVIQAGLEALINADCAGKLILFHTSLPIADVPGKLKNRDDRKLLGTDKEKTLLTPQGNFYTKLGQQCVAAGCSVDLFMFPNSYVDIATVGELCRLTGGNMYKYSYFQAEQDGERFMNDLKRNVCQIAAFDAIIRVRTSTGIRPVDFFGNFYMTNATDVELSAIDSDQSISVEIKHDDKLDPADGAYIQVAILYTSVGGFRRLRIHNLSLNCCTQFADMFRNCELDSLINFMAKQAIRNILNSTPKLVHENMANQVAHILHCYRKNCANPSSAGQLILPECMKLLPLYANCVIKSDAIQGGSEVPTDDRSYCLLLLNAMDVKSTNVFFYPRLLPLHHIDESISDELVEDYLPKAVRCSLERLDDNGIYFLENGLTMYLWLGHNVSPEWVQMVFGVQSAAQIDIDKCKLIELDNPLSQRIRSIIRIVQQDRSRQMKLIIVRQRDKLEPWFNHFLVEDKGMNGSASYVDFLCHIHKEIRNLLS</sequence>
<dbReference type="GO" id="GO:0090110">
    <property type="term" value="P:COPII-coated vesicle cargo loading"/>
    <property type="evidence" value="ECO:0007669"/>
    <property type="project" value="TreeGrafter"/>
</dbReference>
<dbReference type="Gene3D" id="3.40.20.10">
    <property type="entry name" value="Severin"/>
    <property type="match status" value="1"/>
</dbReference>
<gene>
    <name evidence="13" type="ORF">OCTVUL_1B025700</name>
</gene>
<accession>A0AA36AJZ5</accession>
<dbReference type="InterPro" id="IPR007123">
    <property type="entry name" value="Gelsolin-like_dom"/>
</dbReference>
<dbReference type="FunFam" id="3.40.50.410:FF:000020">
    <property type="entry name" value="protein transport protein Sec24D isoform X1"/>
    <property type="match status" value="1"/>
</dbReference>
<dbReference type="InterPro" id="IPR036175">
    <property type="entry name" value="Sec23/24_helical_dom_sf"/>
</dbReference>
<dbReference type="EMBL" id="OX597814">
    <property type="protein sequence ID" value="CAI9716397.1"/>
    <property type="molecule type" value="Genomic_DNA"/>
</dbReference>
<dbReference type="InterPro" id="IPR006900">
    <property type="entry name" value="Sec23/24_helical_dom"/>
</dbReference>
<keyword evidence="4" id="KW-0813">Transport</keyword>
<feature type="region of interest" description="Disordered" evidence="7">
    <location>
        <begin position="203"/>
        <end position="440"/>
    </location>
</feature>
<dbReference type="Gene3D" id="3.40.50.410">
    <property type="entry name" value="von Willebrand factor, type A domain"/>
    <property type="match status" value="1"/>
</dbReference>
<evidence type="ECO:0000256" key="4">
    <source>
        <dbReference type="ARBA" id="ARBA00022448"/>
    </source>
</evidence>
<name>A0AA36AJZ5_OCTVU</name>
<dbReference type="GO" id="GO:0005789">
    <property type="term" value="C:endoplasmic reticulum membrane"/>
    <property type="evidence" value="ECO:0007669"/>
    <property type="project" value="UniProtKB-SubCell"/>
</dbReference>
<organism evidence="13 14">
    <name type="scientific">Octopus vulgaris</name>
    <name type="common">Common octopus</name>
    <dbReference type="NCBI Taxonomy" id="6645"/>
    <lineage>
        <taxon>Eukaryota</taxon>
        <taxon>Metazoa</taxon>
        <taxon>Spiralia</taxon>
        <taxon>Lophotrochozoa</taxon>
        <taxon>Mollusca</taxon>
        <taxon>Cephalopoda</taxon>
        <taxon>Coleoidea</taxon>
        <taxon>Octopodiformes</taxon>
        <taxon>Octopoda</taxon>
        <taxon>Incirrata</taxon>
        <taxon>Octopodidae</taxon>
        <taxon>Octopus</taxon>
    </lineage>
</organism>
<feature type="domain" description="Zinc finger Sec23/Sec24-type" evidence="9">
    <location>
        <begin position="532"/>
        <end position="570"/>
    </location>
</feature>
<dbReference type="InterPro" id="IPR012990">
    <property type="entry name" value="Beta-sandwich_Sec23_24"/>
</dbReference>
<dbReference type="PANTHER" id="PTHR13803:SF4">
    <property type="entry name" value="SECRETORY 24CD, ISOFORM C"/>
    <property type="match status" value="1"/>
</dbReference>
<dbReference type="AlphaFoldDB" id="A0AA36AJZ5"/>
<dbReference type="Pfam" id="PF04810">
    <property type="entry name" value="zf-Sec23_Sec24"/>
    <property type="match status" value="1"/>
</dbReference>
<evidence type="ECO:0000259" key="9">
    <source>
        <dbReference type="Pfam" id="PF04810"/>
    </source>
</evidence>
<dbReference type="Pfam" id="PF00626">
    <property type="entry name" value="Gelsolin"/>
    <property type="match status" value="1"/>
</dbReference>
<feature type="domain" description="Gelsolin-like" evidence="8">
    <location>
        <begin position="1080"/>
        <end position="1152"/>
    </location>
</feature>
<feature type="compositionally biased region" description="Low complexity" evidence="7">
    <location>
        <begin position="78"/>
        <end position="89"/>
    </location>
</feature>
<dbReference type="SUPFAM" id="SSF82754">
    <property type="entry name" value="C-terminal, gelsolin-like domain of Sec23/24"/>
    <property type="match status" value="1"/>
</dbReference>
<dbReference type="Pfam" id="PF08033">
    <property type="entry name" value="Sec23_BS"/>
    <property type="match status" value="1"/>
</dbReference>
<evidence type="ECO:0000256" key="6">
    <source>
        <dbReference type="ARBA" id="ARBA00023329"/>
    </source>
</evidence>
<comment type="subcellular location">
    <subcellularLocation>
        <location evidence="1">Cytoplasmic vesicle</location>
        <location evidence="1">COPII-coated vesicle membrane</location>
        <topology evidence="1">Peripheral membrane protein</topology>
        <orientation evidence="1">Cytoplasmic side</orientation>
    </subcellularLocation>
    <subcellularLocation>
        <location evidence="2">Endoplasmic reticulum membrane</location>
        <topology evidence="2">Peripheral membrane protein</topology>
        <orientation evidence="2">Cytoplasmic side</orientation>
    </subcellularLocation>
</comment>
<evidence type="ECO:0000256" key="3">
    <source>
        <dbReference type="ARBA" id="ARBA00008334"/>
    </source>
</evidence>
<feature type="compositionally biased region" description="Low complexity" evidence="7">
    <location>
        <begin position="129"/>
        <end position="141"/>
    </location>
</feature>
<dbReference type="GO" id="GO:0006886">
    <property type="term" value="P:intracellular protein transport"/>
    <property type="evidence" value="ECO:0007669"/>
    <property type="project" value="InterPro"/>
</dbReference>
<feature type="domain" description="Sec23/Sec24 trunk" evidence="10">
    <location>
        <begin position="609"/>
        <end position="854"/>
    </location>
</feature>
<evidence type="ECO:0000313" key="14">
    <source>
        <dbReference type="Proteomes" id="UP001162480"/>
    </source>
</evidence>
<dbReference type="InterPro" id="IPR006896">
    <property type="entry name" value="Sec23/24_trunk_dom"/>
</dbReference>
<dbReference type="InterPro" id="IPR006895">
    <property type="entry name" value="Znf_Sec23_Sec24"/>
</dbReference>
<evidence type="ECO:0000256" key="5">
    <source>
        <dbReference type="ARBA" id="ARBA00022927"/>
    </source>
</evidence>
<keyword evidence="14" id="KW-1185">Reference proteome</keyword>
<feature type="compositionally biased region" description="Low complexity" evidence="7">
    <location>
        <begin position="364"/>
        <end position="379"/>
    </location>
</feature>
<feature type="compositionally biased region" description="Polar residues" evidence="7">
    <location>
        <begin position="152"/>
        <end position="164"/>
    </location>
</feature>
<dbReference type="InterPro" id="IPR036180">
    <property type="entry name" value="Gelsolin-like_dom_sf"/>
</dbReference>
<comment type="similarity">
    <text evidence="3">Belongs to the SEC23/SEC24 family. SEC24 subfamily.</text>
</comment>
<dbReference type="Gene3D" id="1.20.120.730">
    <property type="entry name" value="Sec23/Sec24 helical domain"/>
    <property type="match status" value="1"/>
</dbReference>
<dbReference type="SUPFAM" id="SSF81995">
    <property type="entry name" value="beta-sandwich domain of Sec23/24"/>
    <property type="match status" value="1"/>
</dbReference>
<feature type="compositionally biased region" description="Polar residues" evidence="7">
    <location>
        <begin position="320"/>
        <end position="335"/>
    </location>
</feature>
<dbReference type="Pfam" id="PF04811">
    <property type="entry name" value="Sec23_trunk"/>
    <property type="match status" value="1"/>
</dbReference>
<evidence type="ECO:0000259" key="12">
    <source>
        <dbReference type="Pfam" id="PF08033"/>
    </source>
</evidence>
<feature type="compositionally biased region" description="Pro residues" evidence="7">
    <location>
        <begin position="273"/>
        <end position="303"/>
    </location>
</feature>
<dbReference type="InterPro" id="IPR036174">
    <property type="entry name" value="Znf_Sec23_Sec24_sf"/>
</dbReference>
<dbReference type="Pfam" id="PF04815">
    <property type="entry name" value="Sec23_helical"/>
    <property type="match status" value="1"/>
</dbReference>
<dbReference type="CDD" id="cd01479">
    <property type="entry name" value="Sec24-like"/>
    <property type="match status" value="1"/>
</dbReference>